<protein>
    <submittedName>
        <fullName evidence="1">Uncharacterized protein</fullName>
    </submittedName>
</protein>
<organism evidence="1 2">
    <name type="scientific">Candidatus Roizmanbacteria bacterium RIFCSPLOWO2_01_FULL_38_12</name>
    <dbReference type="NCBI Taxonomy" id="1802061"/>
    <lineage>
        <taxon>Bacteria</taxon>
        <taxon>Candidatus Roizmaniibacteriota</taxon>
    </lineage>
</organism>
<evidence type="ECO:0000313" key="2">
    <source>
        <dbReference type="Proteomes" id="UP000177141"/>
    </source>
</evidence>
<dbReference type="Proteomes" id="UP000177141">
    <property type="component" value="Unassembled WGS sequence"/>
</dbReference>
<proteinExistence type="predicted"/>
<gene>
    <name evidence="1" type="ORF">A3A93_05540</name>
</gene>
<dbReference type="SUPFAM" id="SSF143011">
    <property type="entry name" value="RelE-like"/>
    <property type="match status" value="1"/>
</dbReference>
<dbReference type="AlphaFoldDB" id="A0A1F7IZ69"/>
<dbReference type="InterPro" id="IPR035093">
    <property type="entry name" value="RelE/ParE_toxin_dom_sf"/>
</dbReference>
<dbReference type="EMBL" id="MGAL01000012">
    <property type="protein sequence ID" value="OGK48650.1"/>
    <property type="molecule type" value="Genomic_DNA"/>
</dbReference>
<sequence length="90" mass="10698">MTKLRLSSHFLRAHRKYIKNNKKNNEAVREALRTLVENPRHPGLNIEKLINSDVWSIRLSRGDRIFFTWISKNTALLLDIGKHDKYRIMV</sequence>
<accession>A0A1F7IZ69</accession>
<reference evidence="1 2" key="1">
    <citation type="journal article" date="2016" name="Nat. Commun.">
        <title>Thousands of microbial genomes shed light on interconnected biogeochemical processes in an aquifer system.</title>
        <authorList>
            <person name="Anantharaman K."/>
            <person name="Brown C.T."/>
            <person name="Hug L.A."/>
            <person name="Sharon I."/>
            <person name="Castelle C.J."/>
            <person name="Probst A.J."/>
            <person name="Thomas B.C."/>
            <person name="Singh A."/>
            <person name="Wilkins M.J."/>
            <person name="Karaoz U."/>
            <person name="Brodie E.L."/>
            <person name="Williams K.H."/>
            <person name="Hubbard S.S."/>
            <person name="Banfield J.F."/>
        </authorList>
    </citation>
    <scope>NUCLEOTIDE SEQUENCE [LARGE SCALE GENOMIC DNA]</scope>
</reference>
<dbReference type="STRING" id="1802061.A3A93_05540"/>
<name>A0A1F7IZ69_9BACT</name>
<dbReference type="Gene3D" id="3.30.2310.20">
    <property type="entry name" value="RelE-like"/>
    <property type="match status" value="1"/>
</dbReference>
<evidence type="ECO:0000313" key="1">
    <source>
        <dbReference type="EMBL" id="OGK48650.1"/>
    </source>
</evidence>
<comment type="caution">
    <text evidence="1">The sequence shown here is derived from an EMBL/GenBank/DDBJ whole genome shotgun (WGS) entry which is preliminary data.</text>
</comment>